<comment type="caution">
    <text evidence="2">The sequence shown here is derived from an EMBL/GenBank/DDBJ whole genome shotgun (WGS) entry which is preliminary data.</text>
</comment>
<reference evidence="2" key="1">
    <citation type="submission" date="2023-06" db="EMBL/GenBank/DDBJ databases">
        <title>Robiginitalea aurantiacus sp. nov. and Algoriphagus sediminis sp. nov., isolated from coastal sediment.</title>
        <authorList>
            <person name="Zhou Z.Y."/>
            <person name="An J."/>
            <person name="Jia Y.W."/>
            <person name="Du Z.J."/>
        </authorList>
    </citation>
    <scope>NUCLEOTIDE SEQUENCE</scope>
    <source>
        <strain evidence="2">M39</strain>
    </source>
</reference>
<organism evidence="2 3">
    <name type="scientific">Robiginitalea aurantiaca</name>
    <dbReference type="NCBI Taxonomy" id="3056915"/>
    <lineage>
        <taxon>Bacteria</taxon>
        <taxon>Pseudomonadati</taxon>
        <taxon>Bacteroidota</taxon>
        <taxon>Flavobacteriia</taxon>
        <taxon>Flavobacteriales</taxon>
        <taxon>Flavobacteriaceae</taxon>
        <taxon>Robiginitalea</taxon>
    </lineage>
</organism>
<evidence type="ECO:0000313" key="3">
    <source>
        <dbReference type="Proteomes" id="UP001174839"/>
    </source>
</evidence>
<gene>
    <name evidence="2" type="ORF">QU605_04250</name>
</gene>
<evidence type="ECO:0000256" key="1">
    <source>
        <dbReference type="SAM" id="SignalP"/>
    </source>
</evidence>
<name>A0ABT7WCM3_9FLAO</name>
<evidence type="ECO:0008006" key="4">
    <source>
        <dbReference type="Google" id="ProtNLM"/>
    </source>
</evidence>
<accession>A0ABT7WCM3</accession>
<dbReference type="RefSeq" id="WP_289724036.1">
    <property type="nucleotide sequence ID" value="NZ_JAUDUY010000002.1"/>
</dbReference>
<proteinExistence type="predicted"/>
<feature type="signal peptide" evidence="1">
    <location>
        <begin position="1"/>
        <end position="19"/>
    </location>
</feature>
<dbReference type="EMBL" id="JAUDUY010000002">
    <property type="protein sequence ID" value="MDM9630667.1"/>
    <property type="molecule type" value="Genomic_DNA"/>
</dbReference>
<keyword evidence="1" id="KW-0732">Signal</keyword>
<dbReference type="Proteomes" id="UP001174839">
    <property type="component" value="Unassembled WGS sequence"/>
</dbReference>
<evidence type="ECO:0000313" key="2">
    <source>
        <dbReference type="EMBL" id="MDM9630667.1"/>
    </source>
</evidence>
<feature type="chain" id="PRO_5047453096" description="DUF4136 domain-containing protein" evidence="1">
    <location>
        <begin position="20"/>
        <end position="224"/>
    </location>
</feature>
<sequence>MRKFLIFMTLVAFSFQSCSTVKVLNTWSAEDDVVASFREKNVLVIARTNENTARTAFESEIAKQMRSTGMKATESFKKIPTLHTEVEMSEERLNKILSMIETEGFNGIVITTVKDTEQVTQTNTSGVYAGVGYGGYPGYYGGFNSYYGSPYAYGPYYSGFGGYMPTSSTTTTYNNYVLETVGYSLDEPEDKQLVFVVTSKLSDPTDAYKTAEEYVGKIVKAYAK</sequence>
<dbReference type="PROSITE" id="PS51257">
    <property type="entry name" value="PROKAR_LIPOPROTEIN"/>
    <property type="match status" value="1"/>
</dbReference>
<protein>
    <recommendedName>
        <fullName evidence="4">DUF4136 domain-containing protein</fullName>
    </recommendedName>
</protein>
<keyword evidence="3" id="KW-1185">Reference proteome</keyword>